<organism evidence="18 19">
    <name type="scientific">Ferrimonas marina</name>
    <dbReference type="NCBI Taxonomy" id="299255"/>
    <lineage>
        <taxon>Bacteria</taxon>
        <taxon>Pseudomonadati</taxon>
        <taxon>Pseudomonadota</taxon>
        <taxon>Gammaproteobacteria</taxon>
        <taxon>Alteromonadales</taxon>
        <taxon>Ferrimonadaceae</taxon>
        <taxon>Ferrimonas</taxon>
    </lineage>
</organism>
<dbReference type="FunFam" id="1.20.140.10:FF:000009">
    <property type="entry name" value="Acyl-CoA dehydrogenase"/>
    <property type="match status" value="1"/>
</dbReference>
<evidence type="ECO:0000313" key="19">
    <source>
        <dbReference type="Proteomes" id="UP000184268"/>
    </source>
</evidence>
<dbReference type="FunFam" id="1.10.540.10:FF:000004">
    <property type="entry name" value="Acyl-CoA dehydrogenase"/>
    <property type="match status" value="1"/>
</dbReference>
<feature type="domain" description="Acyl-CoA dehydrogenase C-terminal bacterial-type" evidence="17">
    <location>
        <begin position="515"/>
        <end position="795"/>
    </location>
</feature>
<evidence type="ECO:0000256" key="13">
    <source>
        <dbReference type="ARBA" id="ARBA00049247"/>
    </source>
</evidence>
<dbReference type="Pfam" id="PF02771">
    <property type="entry name" value="Acyl-CoA_dh_N"/>
    <property type="match status" value="1"/>
</dbReference>
<dbReference type="Proteomes" id="UP000184268">
    <property type="component" value="Unassembled WGS sequence"/>
</dbReference>
<dbReference type="Pfam" id="PF00441">
    <property type="entry name" value="Acyl-CoA_dh_1"/>
    <property type="match status" value="1"/>
</dbReference>
<evidence type="ECO:0000256" key="1">
    <source>
        <dbReference type="ARBA" id="ARBA00001974"/>
    </source>
</evidence>
<dbReference type="GO" id="GO:0004466">
    <property type="term" value="F:long-chain fatty acyl-CoA dehydrogenase activity"/>
    <property type="evidence" value="ECO:0007669"/>
    <property type="project" value="UniProtKB-EC"/>
</dbReference>
<sequence length="815" mass="89713">MITLAWSLTTIIVLGALIYQRASLLSFTAVAAGLMTVGFLMEITGPISWTLFVLVFAPLNIAPLRKSLLSKPILGTFRKIMPEMSETEKDAIEAGTTWWDAQLFSGRPDWQELHSYEKPTLTAEEQAFLDGPVEEVMGMVDEFEVTHELADLPQPVWQYLKDNKFFAMIIKKQYGGLEFTPYAQSRILQKLAGHSTVLASTVGVPNSLGPGELLQHYGTEEQKNHYLPRLAVGKEIPCFALTSPEAGSDAGAIPDFGIVCKGEWEGEEVLGMKLTWNKRYITLAPVATVLGLAFKLRDPDGLLGDEKELGITCALIPTDMDGVKIGRRHFPLNNMFQNGPTQGNEVFVPLDFIIGGPKMAGQGWRMLVECLSVGRGITLPSNSAGAMKTVAGATGAYARIRRQFKLPIGKMEGIEEPLARIGGNAYLMDGVTALTTTGLNLGEKPSVISAIVKMHLTDRMQKGVIDAMDIHGGKGVCLGKDNYLGRGYQGAPIAVTVEGANILTRSMIIYGQGAIRCHPYVLKEMEAAFDKNHQRGLEQFDSNLWRHVGFVMTNLVGSFWMGLTGARFTSSPFGDETKRYYQQMNRFSANLALLSDLAMGLLGGSLKRKERVSARLGDLLSQLYLTSAALKRYEDEGRQTEDLPLLQWGVEDSLHKLQTSLVELLDNFPAFGGLLKFVLFPTGLPMKRPSDELDHKVARILQTPCDARSRLIDGQWLTYHDNNALGKLEHTLQLILQAEPVFDKVCKAAGEKMSFMFLDRVAAKGLELGAISEEEAELLRLAEQGRLDTINVNDFDPEELKANRPLQPGTTEQAA</sequence>
<dbReference type="NCBIfam" id="NF007000">
    <property type="entry name" value="PRK09463.1"/>
    <property type="match status" value="1"/>
</dbReference>
<dbReference type="GO" id="GO:0033539">
    <property type="term" value="P:fatty acid beta-oxidation using acyl-CoA dehydrogenase"/>
    <property type="evidence" value="ECO:0007669"/>
    <property type="project" value="InterPro"/>
</dbReference>
<evidence type="ECO:0000313" key="18">
    <source>
        <dbReference type="EMBL" id="SHI19502.1"/>
    </source>
</evidence>
<feature type="domain" description="Acyl-CoA dehydrogenase/oxidase N-terminal" evidence="16">
    <location>
        <begin position="135"/>
        <end position="233"/>
    </location>
</feature>
<feature type="region of interest" description="Disordered" evidence="14">
    <location>
        <begin position="792"/>
        <end position="815"/>
    </location>
</feature>
<dbReference type="STRING" id="299255.SAMN02745129_4692"/>
<protein>
    <recommendedName>
        <fullName evidence="6">Acyl-coenzyme A dehydrogenase</fullName>
        <ecNumber evidence="4">1.3.8.7</ecNumber>
        <ecNumber evidence="5">1.3.8.8</ecNumber>
    </recommendedName>
</protein>
<dbReference type="InterPro" id="IPR046373">
    <property type="entry name" value="Acyl-CoA_Oxase/DH_mid-dom_sf"/>
</dbReference>
<dbReference type="GO" id="GO:0005737">
    <property type="term" value="C:cytoplasm"/>
    <property type="evidence" value="ECO:0007669"/>
    <property type="project" value="TreeGrafter"/>
</dbReference>
<comment type="similarity">
    <text evidence="3">Belongs to the acyl-CoA dehydrogenase family.</text>
</comment>
<dbReference type="AlphaFoldDB" id="A0A1M5Z5H9"/>
<dbReference type="EC" id="1.3.8.8" evidence="5"/>
<evidence type="ECO:0000259" key="16">
    <source>
        <dbReference type="Pfam" id="PF02771"/>
    </source>
</evidence>
<dbReference type="InterPro" id="IPR013786">
    <property type="entry name" value="AcylCoA_DH/ox_N"/>
</dbReference>
<keyword evidence="10" id="KW-0560">Oxidoreductase</keyword>
<feature type="domain" description="Acyl-CoA dehydrogenase/oxidase C-terminal" evidence="15">
    <location>
        <begin position="361"/>
        <end position="508"/>
    </location>
</feature>
<evidence type="ECO:0000259" key="15">
    <source>
        <dbReference type="Pfam" id="PF00441"/>
    </source>
</evidence>
<evidence type="ECO:0000256" key="11">
    <source>
        <dbReference type="ARBA" id="ARBA00023098"/>
    </source>
</evidence>
<dbReference type="InterPro" id="IPR036250">
    <property type="entry name" value="AcylCo_DH-like_C"/>
</dbReference>
<keyword evidence="11" id="KW-0443">Lipid metabolism</keyword>
<evidence type="ECO:0000259" key="17">
    <source>
        <dbReference type="Pfam" id="PF09317"/>
    </source>
</evidence>
<accession>A0A1M5Z5H9</accession>
<evidence type="ECO:0000256" key="8">
    <source>
        <dbReference type="ARBA" id="ARBA00022827"/>
    </source>
</evidence>
<dbReference type="RefSeq" id="WP_067662134.1">
    <property type="nucleotide sequence ID" value="NZ_FQXG01000009.1"/>
</dbReference>
<evidence type="ECO:0000256" key="2">
    <source>
        <dbReference type="ARBA" id="ARBA00005005"/>
    </source>
</evidence>
<keyword evidence="19" id="KW-1185">Reference proteome</keyword>
<comment type="cofactor">
    <cofactor evidence="1">
        <name>FAD</name>
        <dbReference type="ChEBI" id="CHEBI:57692"/>
    </cofactor>
</comment>
<dbReference type="EC" id="1.3.8.7" evidence="4"/>
<dbReference type="CDD" id="cd00567">
    <property type="entry name" value="ACAD"/>
    <property type="match status" value="1"/>
</dbReference>
<proteinExistence type="inferred from homology"/>
<dbReference type="Gene3D" id="1.20.140.10">
    <property type="entry name" value="Butyryl-CoA Dehydrogenase, subunit A, domain 3"/>
    <property type="match status" value="1"/>
</dbReference>
<dbReference type="PANTHER" id="PTHR48083">
    <property type="entry name" value="MEDIUM-CHAIN SPECIFIC ACYL-COA DEHYDROGENASE, MITOCHONDRIAL-RELATED"/>
    <property type="match status" value="1"/>
</dbReference>
<evidence type="ECO:0000256" key="7">
    <source>
        <dbReference type="ARBA" id="ARBA00022630"/>
    </source>
</evidence>
<dbReference type="SUPFAM" id="SSF47203">
    <property type="entry name" value="Acyl-CoA dehydrogenase C-terminal domain-like"/>
    <property type="match status" value="1"/>
</dbReference>
<evidence type="ECO:0000256" key="10">
    <source>
        <dbReference type="ARBA" id="ARBA00023002"/>
    </source>
</evidence>
<dbReference type="EMBL" id="FQXG01000009">
    <property type="protein sequence ID" value="SHI19502.1"/>
    <property type="molecule type" value="Genomic_DNA"/>
</dbReference>
<gene>
    <name evidence="18" type="ORF">SAMN02745129_4692</name>
</gene>
<keyword evidence="7" id="KW-0285">Flavoprotein</keyword>
<dbReference type="InterPro" id="IPR037069">
    <property type="entry name" value="AcylCoA_DH/ox_N_sf"/>
</dbReference>
<dbReference type="PANTHER" id="PTHR48083:SF18">
    <property type="entry name" value="ACYL-COENZYME A DEHYDROGENASE"/>
    <property type="match status" value="1"/>
</dbReference>
<dbReference type="SUPFAM" id="SSF56645">
    <property type="entry name" value="Acyl-CoA dehydrogenase NM domain-like"/>
    <property type="match status" value="1"/>
</dbReference>
<dbReference type="NCBIfam" id="NF038187">
    <property type="entry name" value="FadE_coli"/>
    <property type="match status" value="1"/>
</dbReference>
<evidence type="ECO:0000256" key="14">
    <source>
        <dbReference type="SAM" id="MobiDB-lite"/>
    </source>
</evidence>
<dbReference type="GO" id="GO:0070991">
    <property type="term" value="F:medium-chain fatty acyl-CoA dehydrogenase activity"/>
    <property type="evidence" value="ECO:0007669"/>
    <property type="project" value="UniProtKB-EC"/>
</dbReference>
<dbReference type="GO" id="GO:0050660">
    <property type="term" value="F:flavin adenine dinucleotide binding"/>
    <property type="evidence" value="ECO:0007669"/>
    <property type="project" value="InterPro"/>
</dbReference>
<keyword evidence="9" id="KW-0276">Fatty acid metabolism</keyword>
<evidence type="ECO:0000256" key="12">
    <source>
        <dbReference type="ARBA" id="ARBA00047882"/>
    </source>
</evidence>
<evidence type="ECO:0000256" key="3">
    <source>
        <dbReference type="ARBA" id="ARBA00009347"/>
    </source>
</evidence>
<dbReference type="Pfam" id="PF09317">
    <property type="entry name" value="ACDH_C"/>
    <property type="match status" value="1"/>
</dbReference>
<evidence type="ECO:0000256" key="4">
    <source>
        <dbReference type="ARBA" id="ARBA00012033"/>
    </source>
</evidence>
<keyword evidence="8" id="KW-0274">FAD</keyword>
<evidence type="ECO:0000256" key="6">
    <source>
        <dbReference type="ARBA" id="ARBA00020144"/>
    </source>
</evidence>
<dbReference type="InterPro" id="IPR015396">
    <property type="entry name" value="FadE_C"/>
</dbReference>
<dbReference type="OrthoDB" id="9802447at2"/>
<comment type="catalytic activity">
    <reaction evidence="13">
        <text>a long-chain 2,3-saturated fatty acyl-CoA + oxidized [electron-transfer flavoprotein] + H(+) = a long-chain (2E)-enoyl-CoA + reduced [electron-transfer flavoprotein]</text>
        <dbReference type="Rhea" id="RHEA:17721"/>
        <dbReference type="Rhea" id="RHEA-COMP:10685"/>
        <dbReference type="Rhea" id="RHEA-COMP:10686"/>
        <dbReference type="ChEBI" id="CHEBI:15378"/>
        <dbReference type="ChEBI" id="CHEBI:57692"/>
        <dbReference type="ChEBI" id="CHEBI:58307"/>
        <dbReference type="ChEBI" id="CHEBI:83721"/>
        <dbReference type="ChEBI" id="CHEBI:83727"/>
        <dbReference type="EC" id="1.3.8.8"/>
    </reaction>
</comment>
<dbReference type="InterPro" id="IPR050741">
    <property type="entry name" value="Acyl-CoA_dehydrogenase"/>
</dbReference>
<dbReference type="FunFam" id="2.40.110.10:FF:000010">
    <property type="entry name" value="Acyl-CoA dehydrogenase"/>
    <property type="match status" value="1"/>
</dbReference>
<dbReference type="InterPro" id="IPR047634">
    <property type="entry name" value="FadE"/>
</dbReference>
<dbReference type="UniPathway" id="UPA00659"/>
<dbReference type="InterPro" id="IPR009100">
    <property type="entry name" value="AcylCoA_DH/oxidase_NM_dom_sf"/>
</dbReference>
<dbReference type="NCBIfam" id="NF009586">
    <property type="entry name" value="PRK13026.1"/>
    <property type="match status" value="1"/>
</dbReference>
<reference evidence="19" key="1">
    <citation type="submission" date="2016-11" db="EMBL/GenBank/DDBJ databases">
        <authorList>
            <person name="Varghese N."/>
            <person name="Submissions S."/>
        </authorList>
    </citation>
    <scope>NUCLEOTIDE SEQUENCE [LARGE SCALE GENOMIC DNA]</scope>
    <source>
        <strain evidence="19">DSM 16917</strain>
    </source>
</reference>
<dbReference type="Gene3D" id="1.10.540.10">
    <property type="entry name" value="Acyl-CoA dehydrogenase/oxidase, N-terminal domain"/>
    <property type="match status" value="1"/>
</dbReference>
<evidence type="ECO:0000256" key="9">
    <source>
        <dbReference type="ARBA" id="ARBA00022832"/>
    </source>
</evidence>
<dbReference type="InterPro" id="IPR009075">
    <property type="entry name" value="AcylCo_DH/oxidase_C"/>
</dbReference>
<evidence type="ECO:0000256" key="5">
    <source>
        <dbReference type="ARBA" id="ARBA00012040"/>
    </source>
</evidence>
<comment type="catalytic activity">
    <reaction evidence="12">
        <text>a medium-chain 2,3-saturated fatty acyl-CoA + oxidized [electron-transfer flavoprotein] + H(+) = a medium-chain (2E)-enoyl-CoA + reduced [electron-transfer flavoprotein]</text>
        <dbReference type="Rhea" id="RHEA:14477"/>
        <dbReference type="Rhea" id="RHEA-COMP:10685"/>
        <dbReference type="Rhea" id="RHEA-COMP:10686"/>
        <dbReference type="ChEBI" id="CHEBI:15378"/>
        <dbReference type="ChEBI" id="CHEBI:57692"/>
        <dbReference type="ChEBI" id="CHEBI:58307"/>
        <dbReference type="ChEBI" id="CHEBI:83723"/>
        <dbReference type="ChEBI" id="CHEBI:83726"/>
        <dbReference type="EC" id="1.3.8.7"/>
    </reaction>
</comment>
<dbReference type="Gene3D" id="2.40.110.10">
    <property type="entry name" value="Butyryl-CoA Dehydrogenase, subunit A, domain 2"/>
    <property type="match status" value="1"/>
</dbReference>
<comment type="pathway">
    <text evidence="2">Lipid metabolism; fatty acid beta-oxidation.</text>
</comment>
<name>A0A1M5Z5H9_9GAMM</name>